<dbReference type="OrthoDB" id="9804372at2"/>
<dbReference type="Pfam" id="PF03167">
    <property type="entry name" value="UDG"/>
    <property type="match status" value="1"/>
</dbReference>
<reference evidence="13 14" key="1">
    <citation type="submission" date="2019-03" db="EMBL/GenBank/DDBJ databases">
        <title>Genomic Encyclopedia of Archaeal and Bacterial Type Strains, Phase II (KMG-II): from individual species to whole genera.</title>
        <authorList>
            <person name="Goeker M."/>
        </authorList>
    </citation>
    <scope>NUCLEOTIDE SEQUENCE [LARGE SCALE GENOMIC DNA]</scope>
    <source>
        <strain evidence="13 14">DSM 22554</strain>
    </source>
</reference>
<dbReference type="PANTHER" id="PTHR11264:SF0">
    <property type="entry name" value="URACIL-DNA GLYCOSYLASE"/>
    <property type="match status" value="1"/>
</dbReference>
<comment type="similarity">
    <text evidence="3 9 11">Belongs to the uracil-DNA glycosylase (UDG) superfamily. UNG family.</text>
</comment>
<evidence type="ECO:0000256" key="8">
    <source>
        <dbReference type="ARBA" id="ARBA00023204"/>
    </source>
</evidence>
<evidence type="ECO:0000256" key="2">
    <source>
        <dbReference type="ARBA" id="ARBA00002631"/>
    </source>
</evidence>
<comment type="catalytic activity">
    <reaction evidence="1 9 11">
        <text>Hydrolyzes single-stranded DNA or mismatched double-stranded DNA and polynucleotides, releasing free uracil.</text>
        <dbReference type="EC" id="3.2.2.27"/>
    </reaction>
</comment>
<evidence type="ECO:0000256" key="4">
    <source>
        <dbReference type="ARBA" id="ARBA00012030"/>
    </source>
</evidence>
<dbReference type="NCBIfam" id="NF003592">
    <property type="entry name" value="PRK05254.1-5"/>
    <property type="match status" value="1"/>
</dbReference>
<keyword evidence="14" id="KW-1185">Reference proteome</keyword>
<keyword evidence="8 9" id="KW-0234">DNA repair</keyword>
<dbReference type="PROSITE" id="PS00130">
    <property type="entry name" value="U_DNA_GLYCOSYLASE"/>
    <property type="match status" value="1"/>
</dbReference>
<dbReference type="InterPro" id="IPR002043">
    <property type="entry name" value="UDG_fam1"/>
</dbReference>
<dbReference type="EMBL" id="SMGO01000001">
    <property type="protein sequence ID" value="TCK85615.1"/>
    <property type="molecule type" value="Genomic_DNA"/>
</dbReference>
<dbReference type="SMART" id="SM00987">
    <property type="entry name" value="UreE_C"/>
    <property type="match status" value="1"/>
</dbReference>
<dbReference type="GO" id="GO:0004844">
    <property type="term" value="F:uracil DNA N-glycosylase activity"/>
    <property type="evidence" value="ECO:0007669"/>
    <property type="project" value="UniProtKB-UniRule"/>
</dbReference>
<dbReference type="Gene3D" id="3.40.470.10">
    <property type="entry name" value="Uracil-DNA glycosylase-like domain"/>
    <property type="match status" value="1"/>
</dbReference>
<dbReference type="SUPFAM" id="SSF52141">
    <property type="entry name" value="Uracil-DNA glycosylase-like"/>
    <property type="match status" value="1"/>
</dbReference>
<dbReference type="InterPro" id="IPR036895">
    <property type="entry name" value="Uracil-DNA_glycosylase-like_sf"/>
</dbReference>
<comment type="caution">
    <text evidence="13">The sequence shown here is derived from an EMBL/GenBank/DDBJ whole genome shotgun (WGS) entry which is preliminary data.</text>
</comment>
<dbReference type="InterPro" id="IPR018085">
    <property type="entry name" value="Ura-DNA_Glyclase_AS"/>
</dbReference>
<dbReference type="GO" id="GO:0097510">
    <property type="term" value="P:base-excision repair, AP site formation via deaminated base removal"/>
    <property type="evidence" value="ECO:0007669"/>
    <property type="project" value="TreeGrafter"/>
</dbReference>
<dbReference type="CDD" id="cd10027">
    <property type="entry name" value="UDG-F1-like"/>
    <property type="match status" value="1"/>
</dbReference>
<dbReference type="PANTHER" id="PTHR11264">
    <property type="entry name" value="URACIL-DNA GLYCOSYLASE"/>
    <property type="match status" value="1"/>
</dbReference>
<keyword evidence="6 9" id="KW-0227">DNA damage</keyword>
<feature type="active site" description="Proton acceptor" evidence="9 10">
    <location>
        <position position="65"/>
    </location>
</feature>
<comment type="subcellular location">
    <subcellularLocation>
        <location evidence="9">Cytoplasm</location>
    </subcellularLocation>
</comment>
<dbReference type="NCBIfam" id="TIGR00628">
    <property type="entry name" value="ung"/>
    <property type="match status" value="1"/>
</dbReference>
<dbReference type="EC" id="3.2.2.27" evidence="4 9"/>
<dbReference type="HAMAP" id="MF_00148">
    <property type="entry name" value="UDG"/>
    <property type="match status" value="1"/>
</dbReference>
<organism evidence="13 14">
    <name type="scientific">Albibacterium bauzanense</name>
    <dbReference type="NCBI Taxonomy" id="653929"/>
    <lineage>
        <taxon>Bacteria</taxon>
        <taxon>Pseudomonadati</taxon>
        <taxon>Bacteroidota</taxon>
        <taxon>Sphingobacteriia</taxon>
        <taxon>Sphingobacteriales</taxon>
        <taxon>Sphingobacteriaceae</taxon>
        <taxon>Albibacterium</taxon>
    </lineage>
</organism>
<evidence type="ECO:0000259" key="12">
    <source>
        <dbReference type="SMART" id="SM00986"/>
    </source>
</evidence>
<dbReference type="NCBIfam" id="NF003588">
    <property type="entry name" value="PRK05254.1-1"/>
    <property type="match status" value="1"/>
</dbReference>
<protein>
    <recommendedName>
        <fullName evidence="5 9">Uracil-DNA glycosylase</fullName>
        <shortName evidence="9">UDG</shortName>
        <ecNumber evidence="4 9">3.2.2.27</ecNumber>
    </recommendedName>
</protein>
<dbReference type="NCBIfam" id="NF003591">
    <property type="entry name" value="PRK05254.1-4"/>
    <property type="match status" value="1"/>
</dbReference>
<comment type="function">
    <text evidence="2 9 11">Excises uracil residues from the DNA which can arise as a result of misincorporation of dUMP residues by DNA polymerase or due to deamination of cytosine.</text>
</comment>
<keyword evidence="7 9" id="KW-0378">Hydrolase</keyword>
<evidence type="ECO:0000313" key="13">
    <source>
        <dbReference type="EMBL" id="TCK85615.1"/>
    </source>
</evidence>
<evidence type="ECO:0000256" key="7">
    <source>
        <dbReference type="ARBA" id="ARBA00022801"/>
    </source>
</evidence>
<evidence type="ECO:0000256" key="10">
    <source>
        <dbReference type="PROSITE-ProRule" id="PRU10072"/>
    </source>
</evidence>
<dbReference type="NCBIfam" id="NF003589">
    <property type="entry name" value="PRK05254.1-2"/>
    <property type="match status" value="1"/>
</dbReference>
<dbReference type="AlphaFoldDB" id="A0A4R1M1R0"/>
<gene>
    <name evidence="9" type="primary">ung</name>
    <name evidence="13" type="ORF">C8N28_0927</name>
</gene>
<evidence type="ECO:0000256" key="5">
    <source>
        <dbReference type="ARBA" id="ARBA00018429"/>
    </source>
</evidence>
<dbReference type="SMART" id="SM00986">
    <property type="entry name" value="UDG"/>
    <property type="match status" value="1"/>
</dbReference>
<sequence>MEFELNEKWREVLKDELKQPYIEDLKKFLDKEYNEYTIFPPDNLIFEAFKETPFNKVKAVILGQDPYHKVGQARGLAFSVPKGIKIPPSLRNIYKALKNDIEDFQIPLHGDLSSWAEQGVLLLNTTLTVRENQAGSHQKHGWERFTDKVIQILSNNQEGIVFLLWGNPAKEKIKLIDTNKHYILTAVHPSPLSAHNGFLTCKHFSSTNEFLIKQGKTPIDWQIPS</sequence>
<dbReference type="RefSeq" id="WP_132221956.1">
    <property type="nucleotide sequence ID" value="NZ_SMGO01000001.1"/>
</dbReference>
<evidence type="ECO:0000256" key="3">
    <source>
        <dbReference type="ARBA" id="ARBA00008184"/>
    </source>
</evidence>
<name>A0A4R1M1R0_9SPHI</name>
<keyword evidence="9" id="KW-0963">Cytoplasm</keyword>
<dbReference type="Proteomes" id="UP000294616">
    <property type="component" value="Unassembled WGS sequence"/>
</dbReference>
<evidence type="ECO:0000313" key="14">
    <source>
        <dbReference type="Proteomes" id="UP000294616"/>
    </source>
</evidence>
<evidence type="ECO:0000256" key="9">
    <source>
        <dbReference type="HAMAP-Rule" id="MF_00148"/>
    </source>
</evidence>
<evidence type="ECO:0000256" key="11">
    <source>
        <dbReference type="RuleBase" id="RU003780"/>
    </source>
</evidence>
<proteinExistence type="inferred from homology"/>
<evidence type="ECO:0000256" key="6">
    <source>
        <dbReference type="ARBA" id="ARBA00022763"/>
    </source>
</evidence>
<evidence type="ECO:0000256" key="1">
    <source>
        <dbReference type="ARBA" id="ARBA00001400"/>
    </source>
</evidence>
<dbReference type="GO" id="GO:0005737">
    <property type="term" value="C:cytoplasm"/>
    <property type="evidence" value="ECO:0007669"/>
    <property type="project" value="UniProtKB-SubCell"/>
</dbReference>
<dbReference type="FunFam" id="3.40.470.10:FF:000001">
    <property type="entry name" value="Uracil-DNA glycosylase"/>
    <property type="match status" value="1"/>
</dbReference>
<accession>A0A4R1M1R0</accession>
<feature type="domain" description="Uracil-DNA glycosylase-like" evidence="12">
    <location>
        <begin position="50"/>
        <end position="211"/>
    </location>
</feature>
<dbReference type="InterPro" id="IPR005122">
    <property type="entry name" value="Uracil-DNA_glycosylase-like"/>
</dbReference>